<keyword evidence="1" id="KW-0812">Transmembrane</keyword>
<sequence length="283" mass="28359">MALLLALFPLLAAADVVPVPSLTARVTDTTGMLTEGQRAELESRLAAFEARKGAQIAVLIVPSTGDETIEQYSIRVAEAWKIGRSAVDDGAILLIARDDRKLRIEVGYGLEGALPDVTAKRIIREIITPPFRSGDYNAGISAGIDAMIAVIDGEALPEPAAQRGASSSAGSELPPLGMLAIVLGVLVGFAVRAATNRVAGGGSALLVSGLVGIALVGVAAALFYAFVAFVIVVSGGGGRRGRRNSLLDGMMIGGLGGGRGGFGGGGFGGGGGGFGGGGASGDW</sequence>
<organism evidence="3 4">
    <name type="scientific">Hydrocarboniphaga daqingensis</name>
    <dbReference type="NCBI Taxonomy" id="490188"/>
    <lineage>
        <taxon>Bacteria</taxon>
        <taxon>Pseudomonadati</taxon>
        <taxon>Pseudomonadota</taxon>
        <taxon>Gammaproteobacteria</taxon>
        <taxon>Nevskiales</taxon>
        <taxon>Nevskiaceae</taxon>
        <taxon>Hydrocarboniphaga</taxon>
    </lineage>
</organism>
<evidence type="ECO:0000259" key="2">
    <source>
        <dbReference type="Pfam" id="PF04536"/>
    </source>
</evidence>
<feature type="transmembrane region" description="Helical" evidence="1">
    <location>
        <begin position="206"/>
        <end position="233"/>
    </location>
</feature>
<dbReference type="OrthoDB" id="9810918at2"/>
<name>A0A1M5L5A5_9GAMM</name>
<dbReference type="STRING" id="490188.SAMN04488068_0710"/>
<evidence type="ECO:0000313" key="3">
    <source>
        <dbReference type="EMBL" id="SHG60140.1"/>
    </source>
</evidence>
<dbReference type="Proteomes" id="UP000199758">
    <property type="component" value="Unassembled WGS sequence"/>
</dbReference>
<keyword evidence="1" id="KW-0472">Membrane</keyword>
<evidence type="ECO:0000313" key="4">
    <source>
        <dbReference type="Proteomes" id="UP000199758"/>
    </source>
</evidence>
<keyword evidence="1" id="KW-1133">Transmembrane helix</keyword>
<dbReference type="Pfam" id="PF04536">
    <property type="entry name" value="TPM_phosphatase"/>
    <property type="match status" value="1"/>
</dbReference>
<dbReference type="EMBL" id="FQWZ01000002">
    <property type="protein sequence ID" value="SHG60140.1"/>
    <property type="molecule type" value="Genomic_DNA"/>
</dbReference>
<evidence type="ECO:0000256" key="1">
    <source>
        <dbReference type="SAM" id="Phobius"/>
    </source>
</evidence>
<keyword evidence="4" id="KW-1185">Reference proteome</keyword>
<gene>
    <name evidence="3" type="ORF">SAMN04488068_0710</name>
</gene>
<dbReference type="AlphaFoldDB" id="A0A1M5L5A5"/>
<protein>
    <recommendedName>
        <fullName evidence="2">TPM domain-containing protein</fullName>
    </recommendedName>
</protein>
<reference evidence="3 4" key="1">
    <citation type="submission" date="2016-11" db="EMBL/GenBank/DDBJ databases">
        <authorList>
            <person name="Jaros S."/>
            <person name="Januszkiewicz K."/>
            <person name="Wedrychowicz H."/>
        </authorList>
    </citation>
    <scope>NUCLEOTIDE SEQUENCE [LARGE SCALE GENOMIC DNA]</scope>
    <source>
        <strain evidence="3 4">CGMCC 1.7049</strain>
    </source>
</reference>
<dbReference type="Gene3D" id="3.10.310.50">
    <property type="match status" value="1"/>
</dbReference>
<dbReference type="PANTHER" id="PTHR30373">
    <property type="entry name" value="UPF0603 PROTEIN YGCG"/>
    <property type="match status" value="1"/>
</dbReference>
<proteinExistence type="predicted"/>
<feature type="domain" description="TPM" evidence="2">
    <location>
        <begin position="26"/>
        <end position="149"/>
    </location>
</feature>
<accession>A0A1M5L5A5</accession>
<dbReference type="InterPro" id="IPR007621">
    <property type="entry name" value="TPM_dom"/>
</dbReference>
<dbReference type="PANTHER" id="PTHR30373:SF2">
    <property type="entry name" value="UPF0603 PROTEIN YGCG"/>
    <property type="match status" value="1"/>
</dbReference>